<dbReference type="EMBL" id="JACFYF010000001">
    <property type="protein sequence ID" value="MBA5760743.1"/>
    <property type="molecule type" value="Genomic_DNA"/>
</dbReference>
<protein>
    <submittedName>
        <fullName evidence="1">Uncharacterized protein</fullName>
    </submittedName>
</protein>
<dbReference type="AlphaFoldDB" id="A0A7W2FME9"/>
<gene>
    <name evidence="1" type="ORF">H2O73_00140</name>
</gene>
<organism evidence="1 2">
    <name type="scientific">Vibrio marinisediminis</name>
    <dbReference type="NCBI Taxonomy" id="2758441"/>
    <lineage>
        <taxon>Bacteria</taxon>
        <taxon>Pseudomonadati</taxon>
        <taxon>Pseudomonadota</taxon>
        <taxon>Gammaproteobacteria</taxon>
        <taxon>Vibrionales</taxon>
        <taxon>Vibrionaceae</taxon>
        <taxon>Vibrio</taxon>
    </lineage>
</organism>
<evidence type="ECO:0000313" key="1">
    <source>
        <dbReference type="EMBL" id="MBA5760743.1"/>
    </source>
</evidence>
<comment type="caution">
    <text evidence="1">The sequence shown here is derived from an EMBL/GenBank/DDBJ whole genome shotgun (WGS) entry which is preliminary data.</text>
</comment>
<proteinExistence type="predicted"/>
<evidence type="ECO:0000313" key="2">
    <source>
        <dbReference type="Proteomes" id="UP000571701"/>
    </source>
</evidence>
<sequence length="195" mass="21687">MFEPLEPQEEQVIVGLSALNKSTQLDCDYFIPFNQLSEDVIAELQLDLLLVSGASALQTALVKFWCEEIGCVAACVESLDHDEKVVEQVIANVKTKLDSRDFPNNIDVADIRYLADDDHQLLAFNSEEKLIEFLSDEDCPCVTGLLYLAHGEFDLENYQTCSNKLSACLSDNATFFYSYCSQGMGECSALVSVSR</sequence>
<dbReference type="RefSeq" id="WP_182105348.1">
    <property type="nucleotide sequence ID" value="NZ_JACFYF010000001.1"/>
</dbReference>
<dbReference type="Proteomes" id="UP000571701">
    <property type="component" value="Unassembled WGS sequence"/>
</dbReference>
<reference evidence="1 2" key="1">
    <citation type="submission" date="2020-07" db="EMBL/GenBank/DDBJ databases">
        <title>Vibrio marinisediminis sp. nov., isolated from marine sediment.</title>
        <authorList>
            <person name="Ji X."/>
        </authorList>
    </citation>
    <scope>NUCLEOTIDE SEQUENCE [LARGE SCALE GENOMIC DNA]</scope>
    <source>
        <strain evidence="1 2">404</strain>
    </source>
</reference>
<name>A0A7W2FME9_9VIBR</name>
<keyword evidence="2" id="KW-1185">Reference proteome</keyword>
<accession>A0A7W2FME9</accession>